<proteinExistence type="predicted"/>
<evidence type="ECO:0000313" key="2">
    <source>
        <dbReference type="Proteomes" id="UP001595593"/>
    </source>
</evidence>
<dbReference type="InterPro" id="IPR036866">
    <property type="entry name" value="RibonucZ/Hydroxyglut_hydro"/>
</dbReference>
<comment type="caution">
    <text evidence="1">The sequence shown here is derived from an EMBL/GenBank/DDBJ whole genome shotgun (WGS) entry which is preliminary data.</text>
</comment>
<dbReference type="Gene3D" id="3.60.15.10">
    <property type="entry name" value="Ribonuclease Z/Hydroxyacylglutathione hydrolase-like"/>
    <property type="match status" value="1"/>
</dbReference>
<name>A0ABV7G6S6_9PROT</name>
<protein>
    <submittedName>
        <fullName evidence="1">MBL fold metallo-hydrolase</fullName>
    </submittedName>
</protein>
<organism evidence="1 2">
    <name type="scientific">Teichococcus globiformis</name>
    <dbReference type="NCBI Taxonomy" id="2307229"/>
    <lineage>
        <taxon>Bacteria</taxon>
        <taxon>Pseudomonadati</taxon>
        <taxon>Pseudomonadota</taxon>
        <taxon>Alphaproteobacteria</taxon>
        <taxon>Acetobacterales</taxon>
        <taxon>Roseomonadaceae</taxon>
        <taxon>Roseomonas</taxon>
    </lineage>
</organism>
<reference evidence="2" key="1">
    <citation type="journal article" date="2019" name="Int. J. Syst. Evol. Microbiol.">
        <title>The Global Catalogue of Microorganisms (GCM) 10K type strain sequencing project: providing services to taxonomists for standard genome sequencing and annotation.</title>
        <authorList>
            <consortium name="The Broad Institute Genomics Platform"/>
            <consortium name="The Broad Institute Genome Sequencing Center for Infectious Disease"/>
            <person name="Wu L."/>
            <person name="Ma J."/>
        </authorList>
    </citation>
    <scope>NUCLEOTIDE SEQUENCE [LARGE SCALE GENOMIC DNA]</scope>
    <source>
        <strain evidence="2">KCTC 52094</strain>
    </source>
</reference>
<evidence type="ECO:0000313" key="1">
    <source>
        <dbReference type="EMBL" id="MFC3127160.1"/>
    </source>
</evidence>
<dbReference type="EMBL" id="JBHRTN010000019">
    <property type="protein sequence ID" value="MFC3127160.1"/>
    <property type="molecule type" value="Genomic_DNA"/>
</dbReference>
<dbReference type="PANTHER" id="PTHR39189">
    <property type="entry name" value="UPF0173 METAL-DEPENDENT HYDROLASE YTKL"/>
    <property type="match status" value="1"/>
</dbReference>
<sequence length="228" mass="25224">MKIRFYAHASFRLEADGLSIITDPYNPRRSGFDLIGEPADLVIMSSATDDFHSDPSHVLGKPVVVNALELPPSGTVLRGITIRPFLAYESLTFDYQAEAGRDPDANALYHFILGGLRVLHMGDIGNPVAQKHLEALRGEVDVLLALTGGHATIALDDLDEAIRVIGPRVIIPMHYYSPRGVLKIDPVERFTERFPANAVTWIRGAELELKPDDLPIRSPHVFVLEQSR</sequence>
<accession>A0ABV7G6S6</accession>
<keyword evidence="2" id="KW-1185">Reference proteome</keyword>
<dbReference type="Pfam" id="PF13483">
    <property type="entry name" value="Lactamase_B_3"/>
    <property type="match status" value="1"/>
</dbReference>
<dbReference type="PANTHER" id="PTHR39189:SF1">
    <property type="entry name" value="UPF0173 METAL-DEPENDENT HYDROLASE YTKL"/>
    <property type="match status" value="1"/>
</dbReference>
<dbReference type="Proteomes" id="UP001595593">
    <property type="component" value="Unassembled WGS sequence"/>
</dbReference>
<dbReference type="SUPFAM" id="SSF56281">
    <property type="entry name" value="Metallo-hydrolase/oxidoreductase"/>
    <property type="match status" value="1"/>
</dbReference>
<dbReference type="RefSeq" id="WP_379598986.1">
    <property type="nucleotide sequence ID" value="NZ_JBHRTN010000019.1"/>
</dbReference>
<gene>
    <name evidence="1" type="ORF">ACFOD4_18995</name>
</gene>